<dbReference type="Proteomes" id="UP000694680">
    <property type="component" value="Chromosome 1"/>
</dbReference>
<feature type="compositionally biased region" description="Low complexity" evidence="4">
    <location>
        <begin position="1"/>
        <end position="19"/>
    </location>
</feature>
<keyword evidence="3" id="KW-0269">Exonuclease</keyword>
<dbReference type="Ensembl" id="ENSGWIT00000000489.1">
    <property type="protein sequence ID" value="ENSGWIP00000000438.1"/>
    <property type="gene ID" value="ENSGWIG00000000299.1"/>
</dbReference>
<name>A0A8C5D2J7_GOUWI</name>
<feature type="region of interest" description="Disordered" evidence="4">
    <location>
        <begin position="1"/>
        <end position="70"/>
    </location>
</feature>
<dbReference type="InterPro" id="IPR036397">
    <property type="entry name" value="RNaseH_sf"/>
</dbReference>
<dbReference type="InterPro" id="IPR034922">
    <property type="entry name" value="REX1-like_exo"/>
</dbReference>
<dbReference type="GO" id="GO:0004527">
    <property type="term" value="F:exonuclease activity"/>
    <property type="evidence" value="ECO:0007669"/>
    <property type="project" value="UniProtKB-KW"/>
</dbReference>
<reference evidence="6" key="2">
    <citation type="submission" date="2025-08" db="UniProtKB">
        <authorList>
            <consortium name="Ensembl"/>
        </authorList>
    </citation>
    <scope>IDENTIFICATION</scope>
</reference>
<dbReference type="AlphaFoldDB" id="A0A8C5D2J7"/>
<dbReference type="CDD" id="cd06145">
    <property type="entry name" value="REX1_like"/>
    <property type="match status" value="1"/>
</dbReference>
<dbReference type="FunFam" id="3.30.420.10:FF:000175">
    <property type="entry name" value="RNA exonuclease 5"/>
    <property type="match status" value="1"/>
</dbReference>
<evidence type="ECO:0000256" key="4">
    <source>
        <dbReference type="SAM" id="MobiDB-lite"/>
    </source>
</evidence>
<dbReference type="Pfam" id="PF00929">
    <property type="entry name" value="RNase_T"/>
    <property type="match status" value="1"/>
</dbReference>
<reference evidence="6" key="3">
    <citation type="submission" date="2025-09" db="UniProtKB">
        <authorList>
            <consortium name="Ensembl"/>
        </authorList>
    </citation>
    <scope>IDENTIFICATION</scope>
</reference>
<reference evidence="6" key="1">
    <citation type="submission" date="2020-06" db="EMBL/GenBank/DDBJ databases">
        <authorList>
            <consortium name="Wellcome Sanger Institute Data Sharing"/>
        </authorList>
    </citation>
    <scope>NUCLEOTIDE SEQUENCE [LARGE SCALE GENOMIC DNA]</scope>
</reference>
<evidence type="ECO:0000313" key="7">
    <source>
        <dbReference type="Proteomes" id="UP000694680"/>
    </source>
</evidence>
<organism evidence="6 7">
    <name type="scientific">Gouania willdenowi</name>
    <name type="common">Blunt-snouted clingfish</name>
    <name type="synonym">Lepadogaster willdenowi</name>
    <dbReference type="NCBI Taxonomy" id="441366"/>
    <lineage>
        <taxon>Eukaryota</taxon>
        <taxon>Metazoa</taxon>
        <taxon>Chordata</taxon>
        <taxon>Craniata</taxon>
        <taxon>Vertebrata</taxon>
        <taxon>Euteleostomi</taxon>
        <taxon>Actinopterygii</taxon>
        <taxon>Neopterygii</taxon>
        <taxon>Teleostei</taxon>
        <taxon>Neoteleostei</taxon>
        <taxon>Acanthomorphata</taxon>
        <taxon>Ovalentaria</taxon>
        <taxon>Blenniimorphae</taxon>
        <taxon>Blenniiformes</taxon>
        <taxon>Gobiesocoidei</taxon>
        <taxon>Gobiesocidae</taxon>
        <taxon>Gobiesocinae</taxon>
        <taxon>Gouania</taxon>
    </lineage>
</organism>
<dbReference type="PANTHER" id="PTHR12801">
    <property type="entry name" value="RNA EXONUCLEASE REXO1 / RECO3 FAMILY MEMBER-RELATED"/>
    <property type="match status" value="1"/>
</dbReference>
<dbReference type="GO" id="GO:0003676">
    <property type="term" value="F:nucleic acid binding"/>
    <property type="evidence" value="ECO:0007669"/>
    <property type="project" value="InterPro"/>
</dbReference>
<dbReference type="GO" id="GO:0005634">
    <property type="term" value="C:nucleus"/>
    <property type="evidence" value="ECO:0007669"/>
    <property type="project" value="TreeGrafter"/>
</dbReference>
<protein>
    <recommendedName>
        <fullName evidence="5">Exonuclease domain-containing protein</fullName>
    </recommendedName>
</protein>
<keyword evidence="7" id="KW-1185">Reference proteome</keyword>
<dbReference type="SUPFAM" id="SSF53098">
    <property type="entry name" value="Ribonuclease H-like"/>
    <property type="match status" value="1"/>
</dbReference>
<keyword evidence="1" id="KW-0540">Nuclease</keyword>
<dbReference type="InterPro" id="IPR047021">
    <property type="entry name" value="REXO1/3/4-like"/>
</dbReference>
<dbReference type="InterPro" id="IPR013520">
    <property type="entry name" value="Ribonucl_H"/>
</dbReference>
<dbReference type="SMART" id="SM00479">
    <property type="entry name" value="EXOIII"/>
    <property type="match status" value="1"/>
</dbReference>
<accession>A0A8C5D2J7</accession>
<evidence type="ECO:0000256" key="3">
    <source>
        <dbReference type="ARBA" id="ARBA00022839"/>
    </source>
</evidence>
<evidence type="ECO:0000256" key="1">
    <source>
        <dbReference type="ARBA" id="ARBA00022722"/>
    </source>
</evidence>
<sequence>MKPQSSSLSSSSSSSSSSSPPKASAGPNNKKRKLNLSAVPEKVKRVKGEVSAHTEQSQHGSLSRPPRVSVLPDHQQQPITFQELTELLQYAALGKTGGITQPSWCRLHRQKKVRGVNIAIVEGLTQSHFYKHLLLLPHLRTKYTTRVTFTPSSDHVASDIFNSKIPKPDILVIPRADADVPNALKFHPVITTFGTQCKGLTGYLLSQEEQIKKHFPVKGMPGFEDFVCTDSIDHVTDHSPLFGLDCEMCLTEKGYELARVSLVNNSGVCVLDELVKPENRIWNYLTRFSGITAAMLRPISTTLRDIQSKLLKLLPRDAILVGHSLNNDLLALKLIHPHVIDTSLLYKKDFGQRFSLKVLAETVLKKQIQNGEKMGHNPTEDAQAALELAQYFIQTGPRQHHHFIFFCCSTRSSRPCIYQCLLIQKNKCSLRLLLSSHKEYTHKKFIH</sequence>
<dbReference type="InterPro" id="IPR012337">
    <property type="entry name" value="RNaseH-like_sf"/>
</dbReference>
<feature type="compositionally biased region" description="Basic and acidic residues" evidence="4">
    <location>
        <begin position="41"/>
        <end position="52"/>
    </location>
</feature>
<proteinExistence type="predicted"/>
<evidence type="ECO:0000313" key="6">
    <source>
        <dbReference type="Ensembl" id="ENSGWIP00000000438.1"/>
    </source>
</evidence>
<dbReference type="Gene3D" id="3.30.420.10">
    <property type="entry name" value="Ribonuclease H-like superfamily/Ribonuclease H"/>
    <property type="match status" value="1"/>
</dbReference>
<evidence type="ECO:0000259" key="5">
    <source>
        <dbReference type="SMART" id="SM00479"/>
    </source>
</evidence>
<keyword evidence="2" id="KW-0378">Hydrolase</keyword>
<dbReference type="PANTHER" id="PTHR12801:SF82">
    <property type="entry name" value="RNA EXONUCLEASE 5"/>
    <property type="match status" value="1"/>
</dbReference>
<feature type="domain" description="Exonuclease" evidence="5">
    <location>
        <begin position="240"/>
        <end position="398"/>
    </location>
</feature>
<evidence type="ECO:0000256" key="2">
    <source>
        <dbReference type="ARBA" id="ARBA00022801"/>
    </source>
</evidence>